<feature type="compositionally biased region" description="Polar residues" evidence="1">
    <location>
        <begin position="72"/>
        <end position="81"/>
    </location>
</feature>
<proteinExistence type="predicted"/>
<comment type="caution">
    <text evidence="2">The sequence shown here is derived from an EMBL/GenBank/DDBJ whole genome shotgun (WGS) entry which is preliminary data.</text>
</comment>
<gene>
    <name evidence="2" type="ORF">E5288_WYG018845</name>
</gene>
<feature type="region of interest" description="Disordered" evidence="1">
    <location>
        <begin position="1"/>
        <end position="87"/>
    </location>
</feature>
<protein>
    <submittedName>
        <fullName evidence="2">Uncharacterized protein</fullName>
    </submittedName>
</protein>
<keyword evidence="3" id="KW-1185">Reference proteome</keyword>
<name>A0A6B0R6X6_9CETA</name>
<reference evidence="2" key="1">
    <citation type="submission" date="2019-10" db="EMBL/GenBank/DDBJ databases">
        <title>The sequence and de novo assembly of the wild yak genome.</title>
        <authorList>
            <person name="Liu Y."/>
        </authorList>
    </citation>
    <scope>NUCLEOTIDE SEQUENCE [LARGE SCALE GENOMIC DNA]</scope>
    <source>
        <strain evidence="2">WY2019</strain>
    </source>
</reference>
<accession>A0A6B0R6X6</accession>
<sequence length="116" mass="12683">MFSREPRKPIPSVRLPLGPRPGIEALKRRGSDVAGRGPHHDSAEGGRFGGLYCQLVPPRQDSRVPPGRTPASVDSSPQSTLVAPRPLTCPRWAGSGDELNGRLWGLCRRVRKWGQI</sequence>
<organism evidence="2 3">
    <name type="scientific">Bos mutus</name>
    <name type="common">wild yak</name>
    <dbReference type="NCBI Taxonomy" id="72004"/>
    <lineage>
        <taxon>Eukaryota</taxon>
        <taxon>Metazoa</taxon>
        <taxon>Chordata</taxon>
        <taxon>Craniata</taxon>
        <taxon>Vertebrata</taxon>
        <taxon>Euteleostomi</taxon>
        <taxon>Mammalia</taxon>
        <taxon>Eutheria</taxon>
        <taxon>Laurasiatheria</taxon>
        <taxon>Artiodactyla</taxon>
        <taxon>Ruminantia</taxon>
        <taxon>Pecora</taxon>
        <taxon>Bovidae</taxon>
        <taxon>Bovinae</taxon>
        <taxon>Bos</taxon>
    </lineage>
</organism>
<evidence type="ECO:0000313" key="3">
    <source>
        <dbReference type="Proteomes" id="UP000322234"/>
    </source>
</evidence>
<dbReference type="AlphaFoldDB" id="A0A6B0R6X6"/>
<dbReference type="Proteomes" id="UP000322234">
    <property type="component" value="Unassembled WGS sequence"/>
</dbReference>
<evidence type="ECO:0000256" key="1">
    <source>
        <dbReference type="SAM" id="MobiDB-lite"/>
    </source>
</evidence>
<dbReference type="EMBL" id="VBQZ03000015">
    <property type="protein sequence ID" value="MXQ83223.1"/>
    <property type="molecule type" value="Genomic_DNA"/>
</dbReference>
<evidence type="ECO:0000313" key="2">
    <source>
        <dbReference type="EMBL" id="MXQ83223.1"/>
    </source>
</evidence>